<organism evidence="2 3">
    <name type="scientific">Tachysurus vachellii</name>
    <name type="common">Darkbarbel catfish</name>
    <name type="synonym">Pelteobagrus vachellii</name>
    <dbReference type="NCBI Taxonomy" id="175792"/>
    <lineage>
        <taxon>Eukaryota</taxon>
        <taxon>Metazoa</taxon>
        <taxon>Chordata</taxon>
        <taxon>Craniata</taxon>
        <taxon>Vertebrata</taxon>
        <taxon>Euteleostomi</taxon>
        <taxon>Actinopterygii</taxon>
        <taxon>Neopterygii</taxon>
        <taxon>Teleostei</taxon>
        <taxon>Ostariophysi</taxon>
        <taxon>Siluriformes</taxon>
        <taxon>Bagridae</taxon>
        <taxon>Tachysurus</taxon>
    </lineage>
</organism>
<dbReference type="EMBL" id="JAVHJS010000020">
    <property type="protein sequence ID" value="KAK2824845.1"/>
    <property type="molecule type" value="Genomic_DNA"/>
</dbReference>
<gene>
    <name evidence="2" type="ORF">Q7C36_018772</name>
</gene>
<keyword evidence="1" id="KW-0175">Coiled coil</keyword>
<dbReference type="GO" id="GO:0002088">
    <property type="term" value="P:lens development in camera-type eye"/>
    <property type="evidence" value="ECO:0007669"/>
    <property type="project" value="TreeGrafter"/>
</dbReference>
<dbReference type="Proteomes" id="UP001187315">
    <property type="component" value="Unassembled WGS sequence"/>
</dbReference>
<name>A0AA88LVC7_TACVA</name>
<accession>A0AA88LVC7</accession>
<sequence>MPFAKRTVEPQRLCRSASPPALTEDLRALSNAALSRTVRQLSDVARHADSLFHELERELASTDRRLRDLREKVRRVERSTGELDHRQEAVRE</sequence>
<keyword evidence="3" id="KW-1185">Reference proteome</keyword>
<dbReference type="Gene3D" id="1.20.5.340">
    <property type="match status" value="1"/>
</dbReference>
<protein>
    <submittedName>
        <fullName evidence="2">Uncharacterized protein</fullName>
    </submittedName>
</protein>
<proteinExistence type="predicted"/>
<evidence type="ECO:0000313" key="2">
    <source>
        <dbReference type="EMBL" id="KAK2824845.1"/>
    </source>
</evidence>
<dbReference type="AlphaFoldDB" id="A0AA88LVC7"/>
<evidence type="ECO:0000313" key="3">
    <source>
        <dbReference type="Proteomes" id="UP001187315"/>
    </source>
</evidence>
<dbReference type="PANTHER" id="PTHR23039">
    <property type="entry name" value="NANCE-HORAN SYNDROME PROTEIN"/>
    <property type="match status" value="1"/>
</dbReference>
<feature type="coiled-coil region" evidence="1">
    <location>
        <begin position="52"/>
        <end position="79"/>
    </location>
</feature>
<dbReference type="GO" id="GO:0030154">
    <property type="term" value="P:cell differentiation"/>
    <property type="evidence" value="ECO:0007669"/>
    <property type="project" value="TreeGrafter"/>
</dbReference>
<comment type="caution">
    <text evidence="2">The sequence shown here is derived from an EMBL/GenBank/DDBJ whole genome shotgun (WGS) entry which is preliminary data.</text>
</comment>
<dbReference type="PANTHER" id="PTHR23039:SF5">
    <property type="entry name" value="ACTIN REMODELING REGULATOR NHS"/>
    <property type="match status" value="1"/>
</dbReference>
<evidence type="ECO:0000256" key="1">
    <source>
        <dbReference type="SAM" id="Coils"/>
    </source>
</evidence>
<reference evidence="2" key="1">
    <citation type="submission" date="2023-08" db="EMBL/GenBank/DDBJ databases">
        <title>Pelteobagrus vachellii genome.</title>
        <authorList>
            <person name="Liu H."/>
        </authorList>
    </citation>
    <scope>NUCLEOTIDE SEQUENCE</scope>
    <source>
        <strain evidence="2">PRFRI_2022a</strain>
        <tissue evidence="2">Muscle</tissue>
    </source>
</reference>